<dbReference type="EMBL" id="KN834781">
    <property type="protein sequence ID" value="KIK59127.1"/>
    <property type="molecule type" value="Genomic_DNA"/>
</dbReference>
<evidence type="ECO:0008006" key="4">
    <source>
        <dbReference type="Google" id="ProtNLM"/>
    </source>
</evidence>
<keyword evidence="3" id="KW-1185">Reference proteome</keyword>
<reference evidence="2 3" key="1">
    <citation type="submission" date="2014-04" db="EMBL/GenBank/DDBJ databases">
        <title>Evolutionary Origins and Diversification of the Mycorrhizal Mutualists.</title>
        <authorList>
            <consortium name="DOE Joint Genome Institute"/>
            <consortium name="Mycorrhizal Genomics Consortium"/>
            <person name="Kohler A."/>
            <person name="Kuo A."/>
            <person name="Nagy L.G."/>
            <person name="Floudas D."/>
            <person name="Copeland A."/>
            <person name="Barry K.W."/>
            <person name="Cichocki N."/>
            <person name="Veneault-Fourrey C."/>
            <person name="LaButti K."/>
            <person name="Lindquist E.A."/>
            <person name="Lipzen A."/>
            <person name="Lundell T."/>
            <person name="Morin E."/>
            <person name="Murat C."/>
            <person name="Riley R."/>
            <person name="Ohm R."/>
            <person name="Sun H."/>
            <person name="Tunlid A."/>
            <person name="Henrissat B."/>
            <person name="Grigoriev I.V."/>
            <person name="Hibbett D.S."/>
            <person name="Martin F."/>
        </authorList>
    </citation>
    <scope>NUCLEOTIDE SEQUENCE [LARGE SCALE GENOMIC DNA]</scope>
    <source>
        <strain evidence="2 3">FD-317 M1</strain>
    </source>
</reference>
<dbReference type="Gene3D" id="3.60.10.10">
    <property type="entry name" value="Endonuclease/exonuclease/phosphatase"/>
    <property type="match status" value="1"/>
</dbReference>
<evidence type="ECO:0000313" key="3">
    <source>
        <dbReference type="Proteomes" id="UP000053593"/>
    </source>
</evidence>
<feature type="region of interest" description="Disordered" evidence="1">
    <location>
        <begin position="287"/>
        <end position="319"/>
    </location>
</feature>
<evidence type="ECO:0000313" key="2">
    <source>
        <dbReference type="EMBL" id="KIK59127.1"/>
    </source>
</evidence>
<organism evidence="2 3">
    <name type="scientific">Collybiopsis luxurians FD-317 M1</name>
    <dbReference type="NCBI Taxonomy" id="944289"/>
    <lineage>
        <taxon>Eukaryota</taxon>
        <taxon>Fungi</taxon>
        <taxon>Dikarya</taxon>
        <taxon>Basidiomycota</taxon>
        <taxon>Agaricomycotina</taxon>
        <taxon>Agaricomycetes</taxon>
        <taxon>Agaricomycetidae</taxon>
        <taxon>Agaricales</taxon>
        <taxon>Marasmiineae</taxon>
        <taxon>Omphalotaceae</taxon>
        <taxon>Collybiopsis</taxon>
        <taxon>Collybiopsis luxurians</taxon>
    </lineage>
</organism>
<dbReference type="HOGENOM" id="CLU_049840_0_0_1"/>
<dbReference type="OrthoDB" id="3264871at2759"/>
<dbReference type="Proteomes" id="UP000053593">
    <property type="component" value="Unassembled WGS sequence"/>
</dbReference>
<name>A0A0D0CKW8_9AGAR</name>
<sequence>MAVQETHLSSTQAQEIQDSYIGKNLKIFSSLDPSRPNAASIAIALNYNLVNTETDIVKTYNLIPGHALCITVPFSGKETFTSLAVYAPNESMTANWEFWNDLTKKWLILNLPVPDQILGDTNIVEEAPDQSNNRTDDQSAVAALTQFKNLFRLKDGWRAINPSEWQYTHVHQGQNGCTSMSQIDHIYISENLQLHCNNWEISDEFAHMTDHSMVSVVVNTPGIPYQGKGRYTMSPKSLENPHLIKTFSDIGYAMEDQCYCSADPPSHSDNCNPQLFLQRLKEEMVKEERQYRKKTAGSAHSKMQALQKKKTRYTELPTG</sequence>
<evidence type="ECO:0000256" key="1">
    <source>
        <dbReference type="SAM" id="MobiDB-lite"/>
    </source>
</evidence>
<accession>A0A0D0CKW8</accession>
<gene>
    <name evidence="2" type="ORF">GYMLUDRAFT_245557</name>
</gene>
<protein>
    <recommendedName>
        <fullName evidence="4">Endonuclease/exonuclease/phosphatase domain-containing protein</fullName>
    </recommendedName>
</protein>
<proteinExistence type="predicted"/>
<dbReference type="AlphaFoldDB" id="A0A0D0CKW8"/>
<dbReference type="SUPFAM" id="SSF56219">
    <property type="entry name" value="DNase I-like"/>
    <property type="match status" value="1"/>
</dbReference>
<dbReference type="InterPro" id="IPR036691">
    <property type="entry name" value="Endo/exonu/phosph_ase_sf"/>
</dbReference>